<keyword evidence="3" id="KW-1185">Reference proteome</keyword>
<reference evidence="2 3" key="1">
    <citation type="journal article" date="2024" name="BMC Genomics">
        <title>De novo assembly and annotation of Popillia japonica's genome with initial clues to its potential as an invasive pest.</title>
        <authorList>
            <person name="Cucini C."/>
            <person name="Boschi S."/>
            <person name="Funari R."/>
            <person name="Cardaioli E."/>
            <person name="Iannotti N."/>
            <person name="Marturano G."/>
            <person name="Paoli F."/>
            <person name="Bruttini M."/>
            <person name="Carapelli A."/>
            <person name="Frati F."/>
            <person name="Nardi F."/>
        </authorList>
    </citation>
    <scope>NUCLEOTIDE SEQUENCE [LARGE SCALE GENOMIC DNA]</scope>
    <source>
        <strain evidence="2">DMR45628</strain>
    </source>
</reference>
<sequence length="98" mass="10980">MAASCVESSSYNLSKLSNTAVETTRWKTMEKAPRKIAEESARPNNAAGAEINIGHNITPGNIVDTMIVSKKKWDIIHKIIKEIMETKEADERKLQNRP</sequence>
<evidence type="ECO:0000256" key="1">
    <source>
        <dbReference type="SAM" id="MobiDB-lite"/>
    </source>
</evidence>
<gene>
    <name evidence="2" type="ORF">QE152_g37273</name>
</gene>
<feature type="compositionally biased region" description="Basic and acidic residues" evidence="1">
    <location>
        <begin position="24"/>
        <end position="41"/>
    </location>
</feature>
<dbReference type="AlphaFoldDB" id="A0AAW1IB94"/>
<comment type="caution">
    <text evidence="2">The sequence shown here is derived from an EMBL/GenBank/DDBJ whole genome shotgun (WGS) entry which is preliminary data.</text>
</comment>
<protein>
    <submittedName>
        <fullName evidence="2">Uncharacterized protein</fullName>
    </submittedName>
</protein>
<dbReference type="EMBL" id="JASPKY010000714">
    <property type="protein sequence ID" value="KAK9686333.1"/>
    <property type="molecule type" value="Genomic_DNA"/>
</dbReference>
<proteinExistence type="predicted"/>
<accession>A0AAW1IB94</accession>
<feature type="region of interest" description="Disordered" evidence="1">
    <location>
        <begin position="24"/>
        <end position="43"/>
    </location>
</feature>
<organism evidence="2 3">
    <name type="scientific">Popillia japonica</name>
    <name type="common">Japanese beetle</name>
    <dbReference type="NCBI Taxonomy" id="7064"/>
    <lineage>
        <taxon>Eukaryota</taxon>
        <taxon>Metazoa</taxon>
        <taxon>Ecdysozoa</taxon>
        <taxon>Arthropoda</taxon>
        <taxon>Hexapoda</taxon>
        <taxon>Insecta</taxon>
        <taxon>Pterygota</taxon>
        <taxon>Neoptera</taxon>
        <taxon>Endopterygota</taxon>
        <taxon>Coleoptera</taxon>
        <taxon>Polyphaga</taxon>
        <taxon>Scarabaeiformia</taxon>
        <taxon>Scarabaeidae</taxon>
        <taxon>Rutelinae</taxon>
        <taxon>Popillia</taxon>
    </lineage>
</organism>
<name>A0AAW1IB94_POPJA</name>
<dbReference type="Proteomes" id="UP001458880">
    <property type="component" value="Unassembled WGS sequence"/>
</dbReference>
<evidence type="ECO:0000313" key="3">
    <source>
        <dbReference type="Proteomes" id="UP001458880"/>
    </source>
</evidence>
<evidence type="ECO:0000313" key="2">
    <source>
        <dbReference type="EMBL" id="KAK9686333.1"/>
    </source>
</evidence>